<feature type="transmembrane region" description="Helical" evidence="5">
    <location>
        <begin position="73"/>
        <end position="90"/>
    </location>
</feature>
<evidence type="ECO:0000256" key="1">
    <source>
        <dbReference type="ARBA" id="ARBA00001946"/>
    </source>
</evidence>
<evidence type="ECO:0000256" key="3">
    <source>
        <dbReference type="ARBA" id="ARBA00034247"/>
    </source>
</evidence>
<evidence type="ECO:0000313" key="8">
    <source>
        <dbReference type="Proteomes" id="UP000552587"/>
    </source>
</evidence>
<dbReference type="SUPFAM" id="SSF55073">
    <property type="entry name" value="Nucleotide cyclase"/>
    <property type="match status" value="1"/>
</dbReference>
<dbReference type="GO" id="GO:0043709">
    <property type="term" value="P:cell adhesion involved in single-species biofilm formation"/>
    <property type="evidence" value="ECO:0007669"/>
    <property type="project" value="TreeGrafter"/>
</dbReference>
<dbReference type="InterPro" id="IPR050469">
    <property type="entry name" value="Diguanylate_Cyclase"/>
</dbReference>
<sequence>MAKRDIHWVVRLNWRNRSLFFALAFVALGTHLHARDAGPGAWCALALLFLAYPHAVYWRAARAPHPLRAEMHNLLVDGALLMAWAVSWGLPLWPSYMLFVGLCLNLMIFLGQRGLLQVVGTMSAGGLAAALLLGFDFQPGTTPLTTALCMAALTLYLLVFARDGYGRGVALVESRRRMREQLDEITRLQARLREQTRQDPLTGLANRRHLDEALPQALVDCHRLARPLTVVMIDIDHFKRINDAHGHLAGDAMIRELARRLSRLVEGHGLACRYGGEEFLLLLPGRGIEPALRLARDFGREVAALDMNFDGQRLQATVSCGISEYPTHASEPRGLVRAADQALYAAKLQGRNRVCVALDEAPFALPAD</sequence>
<comment type="catalytic activity">
    <reaction evidence="3">
        <text>2 GTP = 3',3'-c-di-GMP + 2 diphosphate</text>
        <dbReference type="Rhea" id="RHEA:24898"/>
        <dbReference type="ChEBI" id="CHEBI:33019"/>
        <dbReference type="ChEBI" id="CHEBI:37565"/>
        <dbReference type="ChEBI" id="CHEBI:58805"/>
        <dbReference type="EC" id="2.7.7.65"/>
    </reaction>
</comment>
<dbReference type="Proteomes" id="UP000552587">
    <property type="component" value="Unassembled WGS sequence"/>
</dbReference>
<evidence type="ECO:0000256" key="5">
    <source>
        <dbReference type="SAM" id="Phobius"/>
    </source>
</evidence>
<gene>
    <name evidence="7" type="ORF">H4F99_08115</name>
</gene>
<evidence type="ECO:0000313" key="7">
    <source>
        <dbReference type="EMBL" id="MBB1088454.1"/>
    </source>
</evidence>
<dbReference type="SMART" id="SM00267">
    <property type="entry name" value="GGDEF"/>
    <property type="match status" value="1"/>
</dbReference>
<keyword evidence="5" id="KW-0812">Transmembrane</keyword>
<feature type="transmembrane region" description="Helical" evidence="5">
    <location>
        <begin position="44"/>
        <end position="61"/>
    </location>
</feature>
<dbReference type="EC" id="2.7.7.65" evidence="2"/>
<feature type="transmembrane region" description="Helical" evidence="5">
    <location>
        <begin position="118"/>
        <end position="135"/>
    </location>
</feature>
<feature type="transmembrane region" description="Helical" evidence="5">
    <location>
        <begin position="141"/>
        <end position="161"/>
    </location>
</feature>
<dbReference type="InterPro" id="IPR043128">
    <property type="entry name" value="Rev_trsase/Diguanyl_cyclase"/>
</dbReference>
<accession>A0A7W3YE64</accession>
<dbReference type="PANTHER" id="PTHR45138">
    <property type="entry name" value="REGULATORY COMPONENTS OF SENSORY TRANSDUCTION SYSTEM"/>
    <property type="match status" value="1"/>
</dbReference>
<proteinExistence type="predicted"/>
<name>A0A7W3YE64_9GAMM</name>
<dbReference type="GO" id="GO:0052621">
    <property type="term" value="F:diguanylate cyclase activity"/>
    <property type="evidence" value="ECO:0007669"/>
    <property type="project" value="UniProtKB-EC"/>
</dbReference>
<dbReference type="CDD" id="cd01949">
    <property type="entry name" value="GGDEF"/>
    <property type="match status" value="1"/>
</dbReference>
<comment type="caution">
    <text evidence="7">The sequence shown here is derived from an EMBL/GenBank/DDBJ whole genome shotgun (WGS) entry which is preliminary data.</text>
</comment>
<dbReference type="Pfam" id="PF00990">
    <property type="entry name" value="GGDEF"/>
    <property type="match status" value="1"/>
</dbReference>
<dbReference type="FunFam" id="3.30.70.270:FF:000001">
    <property type="entry name" value="Diguanylate cyclase domain protein"/>
    <property type="match status" value="1"/>
</dbReference>
<protein>
    <recommendedName>
        <fullName evidence="2">diguanylate cyclase</fullName>
        <ecNumber evidence="2">2.7.7.65</ecNumber>
    </recommendedName>
</protein>
<keyword evidence="5" id="KW-0472">Membrane</keyword>
<organism evidence="7 8">
    <name type="scientific">Marilutibacter penaei</name>
    <dbReference type="NCBI Taxonomy" id="2759900"/>
    <lineage>
        <taxon>Bacteria</taxon>
        <taxon>Pseudomonadati</taxon>
        <taxon>Pseudomonadota</taxon>
        <taxon>Gammaproteobacteria</taxon>
        <taxon>Lysobacterales</taxon>
        <taxon>Lysobacteraceae</taxon>
        <taxon>Marilutibacter</taxon>
    </lineage>
</organism>
<dbReference type="Gene3D" id="3.30.70.270">
    <property type="match status" value="1"/>
</dbReference>
<dbReference type="InterPro" id="IPR007894">
    <property type="entry name" value="MASE2"/>
</dbReference>
<keyword evidence="5" id="KW-1133">Transmembrane helix</keyword>
<dbReference type="PANTHER" id="PTHR45138:SF9">
    <property type="entry name" value="DIGUANYLATE CYCLASE DGCM-RELATED"/>
    <property type="match status" value="1"/>
</dbReference>
<dbReference type="Pfam" id="PF05230">
    <property type="entry name" value="MASE2"/>
    <property type="match status" value="1"/>
</dbReference>
<dbReference type="AlphaFoldDB" id="A0A7W3YE64"/>
<evidence type="ECO:0000259" key="6">
    <source>
        <dbReference type="PROSITE" id="PS50887"/>
    </source>
</evidence>
<keyword evidence="4" id="KW-0175">Coiled coil</keyword>
<keyword evidence="8" id="KW-1185">Reference proteome</keyword>
<dbReference type="RefSeq" id="WP_182669236.1">
    <property type="nucleotide sequence ID" value="NZ_JACHTE010000005.1"/>
</dbReference>
<comment type="cofactor">
    <cofactor evidence="1">
        <name>Mg(2+)</name>
        <dbReference type="ChEBI" id="CHEBI:18420"/>
    </cofactor>
</comment>
<dbReference type="InterPro" id="IPR029787">
    <property type="entry name" value="Nucleotide_cyclase"/>
</dbReference>
<dbReference type="GO" id="GO:1902201">
    <property type="term" value="P:negative regulation of bacterial-type flagellum-dependent cell motility"/>
    <property type="evidence" value="ECO:0007669"/>
    <property type="project" value="TreeGrafter"/>
</dbReference>
<dbReference type="InterPro" id="IPR000160">
    <property type="entry name" value="GGDEF_dom"/>
</dbReference>
<dbReference type="GO" id="GO:0005886">
    <property type="term" value="C:plasma membrane"/>
    <property type="evidence" value="ECO:0007669"/>
    <property type="project" value="TreeGrafter"/>
</dbReference>
<feature type="coiled-coil region" evidence="4">
    <location>
        <begin position="171"/>
        <end position="198"/>
    </location>
</feature>
<reference evidence="7 8" key="1">
    <citation type="submission" date="2020-07" db="EMBL/GenBank/DDBJ databases">
        <authorList>
            <person name="Xu S."/>
            <person name="Li A."/>
        </authorList>
    </citation>
    <scope>NUCLEOTIDE SEQUENCE [LARGE SCALE GENOMIC DNA]</scope>
    <source>
        <strain evidence="7 8">SG-8</strain>
    </source>
</reference>
<evidence type="ECO:0000256" key="4">
    <source>
        <dbReference type="SAM" id="Coils"/>
    </source>
</evidence>
<evidence type="ECO:0000256" key="2">
    <source>
        <dbReference type="ARBA" id="ARBA00012528"/>
    </source>
</evidence>
<dbReference type="PROSITE" id="PS50887">
    <property type="entry name" value="GGDEF"/>
    <property type="match status" value="1"/>
</dbReference>
<feature type="domain" description="GGDEF" evidence="6">
    <location>
        <begin position="226"/>
        <end position="359"/>
    </location>
</feature>
<dbReference type="NCBIfam" id="TIGR00254">
    <property type="entry name" value="GGDEF"/>
    <property type="match status" value="1"/>
</dbReference>
<dbReference type="EMBL" id="JACHTE010000005">
    <property type="protein sequence ID" value="MBB1088454.1"/>
    <property type="molecule type" value="Genomic_DNA"/>
</dbReference>